<evidence type="ECO:0000313" key="1">
    <source>
        <dbReference type="EMBL" id="KAJ8301214.1"/>
    </source>
</evidence>
<name>A0ABQ9E9U2_TEGGR</name>
<sequence length="111" mass="13264">MFKHLDQIVSKSTDFFLKKSLYTQCHKTHDVKRIFKKKINCQKFEVPSEKSQNILGLSYSLEIFQHHIMLYEVLFLSINCVQGFPDNDIFFSTWKEFHLLHITFVLNFQSS</sequence>
<gene>
    <name evidence="1" type="ORF">KUTeg_020201</name>
</gene>
<keyword evidence="2" id="KW-1185">Reference proteome</keyword>
<evidence type="ECO:0000313" key="2">
    <source>
        <dbReference type="Proteomes" id="UP001217089"/>
    </source>
</evidence>
<proteinExistence type="predicted"/>
<accession>A0ABQ9E9U2</accession>
<protein>
    <submittedName>
        <fullName evidence="1">Uncharacterized protein</fullName>
    </submittedName>
</protein>
<dbReference type="Proteomes" id="UP001217089">
    <property type="component" value="Unassembled WGS sequence"/>
</dbReference>
<reference evidence="1 2" key="1">
    <citation type="submission" date="2022-12" db="EMBL/GenBank/DDBJ databases">
        <title>Chromosome-level genome of Tegillarca granosa.</title>
        <authorList>
            <person name="Kim J."/>
        </authorList>
    </citation>
    <scope>NUCLEOTIDE SEQUENCE [LARGE SCALE GENOMIC DNA]</scope>
    <source>
        <strain evidence="1">Teg-2019</strain>
        <tissue evidence="1">Adductor muscle</tissue>
    </source>
</reference>
<dbReference type="EMBL" id="JARBDR010000918">
    <property type="protein sequence ID" value="KAJ8301214.1"/>
    <property type="molecule type" value="Genomic_DNA"/>
</dbReference>
<comment type="caution">
    <text evidence="1">The sequence shown here is derived from an EMBL/GenBank/DDBJ whole genome shotgun (WGS) entry which is preliminary data.</text>
</comment>
<organism evidence="1 2">
    <name type="scientific">Tegillarca granosa</name>
    <name type="common">Malaysian cockle</name>
    <name type="synonym">Anadara granosa</name>
    <dbReference type="NCBI Taxonomy" id="220873"/>
    <lineage>
        <taxon>Eukaryota</taxon>
        <taxon>Metazoa</taxon>
        <taxon>Spiralia</taxon>
        <taxon>Lophotrochozoa</taxon>
        <taxon>Mollusca</taxon>
        <taxon>Bivalvia</taxon>
        <taxon>Autobranchia</taxon>
        <taxon>Pteriomorphia</taxon>
        <taxon>Arcoida</taxon>
        <taxon>Arcoidea</taxon>
        <taxon>Arcidae</taxon>
        <taxon>Tegillarca</taxon>
    </lineage>
</organism>